<keyword evidence="3" id="KW-1185">Reference proteome</keyword>
<evidence type="ECO:0000313" key="3">
    <source>
        <dbReference type="Proteomes" id="UP001499924"/>
    </source>
</evidence>
<dbReference type="RefSeq" id="WP_344690973.1">
    <property type="nucleotide sequence ID" value="NZ_BAAAVV010000016.1"/>
</dbReference>
<dbReference type="PROSITE" id="PS51257">
    <property type="entry name" value="PROKAR_LIPOPROTEIN"/>
    <property type="match status" value="1"/>
</dbReference>
<feature type="region of interest" description="Disordered" evidence="1">
    <location>
        <begin position="184"/>
        <end position="224"/>
    </location>
</feature>
<dbReference type="Gene3D" id="2.50.20.20">
    <property type="match status" value="1"/>
</dbReference>
<protein>
    <recommendedName>
        <fullName evidence="4">Lipoprotein LprG</fullName>
    </recommendedName>
</protein>
<reference evidence="3" key="1">
    <citation type="journal article" date="2019" name="Int. J. Syst. Evol. Microbiol.">
        <title>The Global Catalogue of Microorganisms (GCM) 10K type strain sequencing project: providing services to taxonomists for standard genome sequencing and annotation.</title>
        <authorList>
            <consortium name="The Broad Institute Genomics Platform"/>
            <consortium name="The Broad Institute Genome Sequencing Center for Infectious Disease"/>
            <person name="Wu L."/>
            <person name="Ma J."/>
        </authorList>
    </citation>
    <scope>NUCLEOTIDE SEQUENCE [LARGE SCALE GENOMIC DNA]</scope>
    <source>
        <strain evidence="3">JCM 15614</strain>
    </source>
</reference>
<dbReference type="EMBL" id="BAAAVV010000016">
    <property type="protein sequence ID" value="GAA3182920.1"/>
    <property type="molecule type" value="Genomic_DNA"/>
</dbReference>
<organism evidence="2 3">
    <name type="scientific">Blastococcus jejuensis</name>
    <dbReference type="NCBI Taxonomy" id="351224"/>
    <lineage>
        <taxon>Bacteria</taxon>
        <taxon>Bacillati</taxon>
        <taxon>Actinomycetota</taxon>
        <taxon>Actinomycetes</taxon>
        <taxon>Geodermatophilales</taxon>
        <taxon>Geodermatophilaceae</taxon>
        <taxon>Blastococcus</taxon>
    </lineage>
</organism>
<feature type="compositionally biased region" description="Polar residues" evidence="1">
    <location>
        <begin position="188"/>
        <end position="197"/>
    </location>
</feature>
<accession>A0ABP6PMQ1</accession>
<proteinExistence type="predicted"/>
<evidence type="ECO:0000313" key="2">
    <source>
        <dbReference type="EMBL" id="GAA3182920.1"/>
    </source>
</evidence>
<evidence type="ECO:0008006" key="4">
    <source>
        <dbReference type="Google" id="ProtNLM"/>
    </source>
</evidence>
<dbReference type="Proteomes" id="UP001499924">
    <property type="component" value="Unassembled WGS sequence"/>
</dbReference>
<gene>
    <name evidence="2" type="ORF">GCM10010531_41440</name>
</gene>
<evidence type="ECO:0000256" key="1">
    <source>
        <dbReference type="SAM" id="MobiDB-lite"/>
    </source>
</evidence>
<sequence>MRTRPVPAAATVGATLLLLTGCGSNPLEGKTGPQVAAAAADALEEAGAVHVSGTMTTDGQEGQIDLQLQGEDAIGSITVGGTEIQLITADGTVYWQAPLEFWASFGMPDGSAAMFENRWVAVPDEASADFSEFSLAGFANELRNPSDGAISDEVSEGVVDGEDVVVVRQENGSTLKVAAADPSYPLEMSNTGDSSGTVRFDRFGETTDISAPVNPLDLSQLAGG</sequence>
<name>A0ABP6PMQ1_9ACTN</name>
<comment type="caution">
    <text evidence="2">The sequence shown here is derived from an EMBL/GenBank/DDBJ whole genome shotgun (WGS) entry which is preliminary data.</text>
</comment>